<dbReference type="EMBL" id="NCKU01007232">
    <property type="protein sequence ID" value="RWS02798.1"/>
    <property type="molecule type" value="Genomic_DNA"/>
</dbReference>
<dbReference type="PANTHER" id="PTHR10334">
    <property type="entry name" value="CYSTEINE-RICH SECRETORY PROTEIN-RELATED"/>
    <property type="match status" value="1"/>
</dbReference>
<evidence type="ECO:0000313" key="4">
    <source>
        <dbReference type="Proteomes" id="UP000285301"/>
    </source>
</evidence>
<comment type="caution">
    <text evidence="2">The sequence shown here is derived from an EMBL/GenBank/DDBJ whole genome shotgun (WGS) entry which is preliminary data.</text>
</comment>
<name>A0A443QGB1_9ACAR</name>
<dbReference type="InterPro" id="IPR035940">
    <property type="entry name" value="CAP_sf"/>
</dbReference>
<protein>
    <recommendedName>
        <fullName evidence="1">SCP domain-containing protein</fullName>
    </recommendedName>
</protein>
<reference evidence="2 4" key="1">
    <citation type="journal article" date="2018" name="Gigascience">
        <title>Genomes of trombidid mites reveal novel predicted allergens and laterally-transferred genes associated with secondary metabolism.</title>
        <authorList>
            <person name="Dong X."/>
            <person name="Chaisiri K."/>
            <person name="Xia D."/>
            <person name="Armstrong S.D."/>
            <person name="Fang Y."/>
            <person name="Donnelly M.J."/>
            <person name="Kadowaki T."/>
            <person name="McGarry J.W."/>
            <person name="Darby A.C."/>
            <person name="Makepeace B.L."/>
        </authorList>
    </citation>
    <scope>NUCLEOTIDE SEQUENCE [LARGE SCALE GENOMIC DNA]</scope>
    <source>
        <strain evidence="2">UoL-WK</strain>
    </source>
</reference>
<dbReference type="PRINTS" id="PR00837">
    <property type="entry name" value="V5TPXLIKE"/>
</dbReference>
<evidence type="ECO:0000313" key="2">
    <source>
        <dbReference type="EMBL" id="RWS02062.1"/>
    </source>
</evidence>
<dbReference type="Pfam" id="PF00188">
    <property type="entry name" value="CAP"/>
    <property type="match status" value="1"/>
</dbReference>
<dbReference type="OrthoDB" id="337038at2759"/>
<reference evidence="2" key="2">
    <citation type="submission" date="2018-11" db="EMBL/GenBank/DDBJ databases">
        <title>Trombidioid mite genomics.</title>
        <authorList>
            <person name="Dong X."/>
        </authorList>
    </citation>
    <scope>NUCLEOTIDE SEQUENCE</scope>
    <source>
        <strain evidence="2">UoL-WK</strain>
    </source>
</reference>
<feature type="non-terminal residue" evidence="2">
    <location>
        <position position="83"/>
    </location>
</feature>
<sequence length="83" mass="9524">GNDGSGYGENLSGYKNCRDAVKQWYDEKINYTMPIFTMDTGHYTQVVWRETQWLGCGQASLCENRYVIVCNYYPSGNMKGAFK</sequence>
<dbReference type="SMART" id="SM00198">
    <property type="entry name" value="SCP"/>
    <property type="match status" value="1"/>
</dbReference>
<gene>
    <name evidence="3" type="ORF">B4U79_09223</name>
    <name evidence="2" type="ORF">B4U79_09327</name>
</gene>
<feature type="domain" description="SCP" evidence="1">
    <location>
        <begin position="1"/>
        <end position="80"/>
    </location>
</feature>
<accession>A0A443QGB1</accession>
<evidence type="ECO:0000313" key="3">
    <source>
        <dbReference type="EMBL" id="RWS02798.1"/>
    </source>
</evidence>
<dbReference type="SUPFAM" id="SSF55797">
    <property type="entry name" value="PR-1-like"/>
    <property type="match status" value="1"/>
</dbReference>
<dbReference type="InterPro" id="IPR014044">
    <property type="entry name" value="CAP_dom"/>
</dbReference>
<evidence type="ECO:0000259" key="1">
    <source>
        <dbReference type="SMART" id="SM00198"/>
    </source>
</evidence>
<dbReference type="PROSITE" id="PS01009">
    <property type="entry name" value="CRISP_1"/>
    <property type="match status" value="1"/>
</dbReference>
<dbReference type="AlphaFoldDB" id="A0A443QGB1"/>
<organism evidence="2 4">
    <name type="scientific">Dinothrombium tinctorium</name>
    <dbReference type="NCBI Taxonomy" id="1965070"/>
    <lineage>
        <taxon>Eukaryota</taxon>
        <taxon>Metazoa</taxon>
        <taxon>Ecdysozoa</taxon>
        <taxon>Arthropoda</taxon>
        <taxon>Chelicerata</taxon>
        <taxon>Arachnida</taxon>
        <taxon>Acari</taxon>
        <taxon>Acariformes</taxon>
        <taxon>Trombidiformes</taxon>
        <taxon>Prostigmata</taxon>
        <taxon>Anystina</taxon>
        <taxon>Parasitengona</taxon>
        <taxon>Trombidioidea</taxon>
        <taxon>Trombidiidae</taxon>
        <taxon>Dinothrombium</taxon>
    </lineage>
</organism>
<feature type="non-terminal residue" evidence="2">
    <location>
        <position position="1"/>
    </location>
</feature>
<proteinExistence type="predicted"/>
<dbReference type="EMBL" id="NCKU01008212">
    <property type="protein sequence ID" value="RWS02062.1"/>
    <property type="molecule type" value="Genomic_DNA"/>
</dbReference>
<dbReference type="Gene3D" id="3.40.33.10">
    <property type="entry name" value="CAP"/>
    <property type="match status" value="1"/>
</dbReference>
<dbReference type="GO" id="GO:0005576">
    <property type="term" value="C:extracellular region"/>
    <property type="evidence" value="ECO:0007669"/>
    <property type="project" value="InterPro"/>
</dbReference>
<dbReference type="InterPro" id="IPR018244">
    <property type="entry name" value="Allrgn_V5/Tpx1_CS"/>
</dbReference>
<dbReference type="PROSITE" id="PS01010">
    <property type="entry name" value="CRISP_2"/>
    <property type="match status" value="1"/>
</dbReference>
<dbReference type="Proteomes" id="UP000285301">
    <property type="component" value="Unassembled WGS sequence"/>
</dbReference>
<keyword evidence="4" id="KW-1185">Reference proteome</keyword>
<dbReference type="InterPro" id="IPR001283">
    <property type="entry name" value="CRISP-related"/>
</dbReference>
<dbReference type="STRING" id="1965070.A0A443QGB1"/>